<dbReference type="PRINTS" id="PR00035">
    <property type="entry name" value="HTHGNTR"/>
</dbReference>
<evidence type="ECO:0000256" key="3">
    <source>
        <dbReference type="ARBA" id="ARBA00023163"/>
    </source>
</evidence>
<dbReference type="RefSeq" id="WP_203774006.1">
    <property type="nucleotide sequence ID" value="NZ_BAAABO010000015.1"/>
</dbReference>
<dbReference type="InterPro" id="IPR000524">
    <property type="entry name" value="Tscrpt_reg_HTH_GntR"/>
</dbReference>
<keyword evidence="6" id="KW-1185">Reference proteome</keyword>
<organism evidence="5 6">
    <name type="scientific">Paractinoplanes deccanensis</name>
    <dbReference type="NCBI Taxonomy" id="113561"/>
    <lineage>
        <taxon>Bacteria</taxon>
        <taxon>Bacillati</taxon>
        <taxon>Actinomycetota</taxon>
        <taxon>Actinomycetes</taxon>
        <taxon>Micromonosporales</taxon>
        <taxon>Micromonosporaceae</taxon>
        <taxon>Paractinoplanes</taxon>
    </lineage>
</organism>
<sequence length="243" mass="26223">MQIDPTPAKYATIANALRSRIDNGVYAPGSMLPSEAQLVREFHASRSTVVRALEYLRQLGYIEGVQGKGRTVLGPPPQRSCTPPARVLDALHAREVRHGLLIGAGQAPASPGVAAALAIPVGEPVIARQRVMTSEDSDWPALSTAYIPVVAADGTGFGAKELMHEGALDHLERRRRLVAGDVVERLTPRLASAQERMLLTLDRHAIVLHSLLTVRSSSRQPLLLIDVVMHVPSPGIEDTFSLH</sequence>
<evidence type="ECO:0000259" key="4">
    <source>
        <dbReference type="PROSITE" id="PS50949"/>
    </source>
</evidence>
<proteinExistence type="predicted"/>
<feature type="domain" description="HTH gntR-type" evidence="4">
    <location>
        <begin position="7"/>
        <end position="75"/>
    </location>
</feature>
<gene>
    <name evidence="5" type="ORF">Ade02nite_74010</name>
</gene>
<evidence type="ECO:0000313" key="6">
    <source>
        <dbReference type="Proteomes" id="UP000609879"/>
    </source>
</evidence>
<dbReference type="PANTHER" id="PTHR44846">
    <property type="entry name" value="MANNOSYL-D-GLYCERATE TRANSPORT/METABOLISM SYSTEM REPRESSOR MNGR-RELATED"/>
    <property type="match status" value="1"/>
</dbReference>
<dbReference type="InterPro" id="IPR050679">
    <property type="entry name" value="Bact_HTH_transcr_reg"/>
</dbReference>
<keyword evidence="1" id="KW-0805">Transcription regulation</keyword>
<name>A0ABQ3YFS9_9ACTN</name>
<accession>A0ABQ3YFS9</accession>
<reference evidence="5 6" key="1">
    <citation type="submission" date="2021-01" db="EMBL/GenBank/DDBJ databases">
        <title>Whole genome shotgun sequence of Actinoplanes deccanensis NBRC 13994.</title>
        <authorList>
            <person name="Komaki H."/>
            <person name="Tamura T."/>
        </authorList>
    </citation>
    <scope>NUCLEOTIDE SEQUENCE [LARGE SCALE GENOMIC DNA]</scope>
    <source>
        <strain evidence="5 6">NBRC 13994</strain>
    </source>
</reference>
<dbReference type="InterPro" id="IPR036390">
    <property type="entry name" value="WH_DNA-bd_sf"/>
</dbReference>
<dbReference type="CDD" id="cd07377">
    <property type="entry name" value="WHTH_GntR"/>
    <property type="match status" value="1"/>
</dbReference>
<dbReference type="Pfam" id="PF00392">
    <property type="entry name" value="GntR"/>
    <property type="match status" value="1"/>
</dbReference>
<keyword evidence="2" id="KW-0238">DNA-binding</keyword>
<dbReference type="PROSITE" id="PS50949">
    <property type="entry name" value="HTH_GNTR"/>
    <property type="match status" value="1"/>
</dbReference>
<evidence type="ECO:0000256" key="1">
    <source>
        <dbReference type="ARBA" id="ARBA00023015"/>
    </source>
</evidence>
<evidence type="ECO:0000313" key="5">
    <source>
        <dbReference type="EMBL" id="GID78760.1"/>
    </source>
</evidence>
<comment type="caution">
    <text evidence="5">The sequence shown here is derived from an EMBL/GenBank/DDBJ whole genome shotgun (WGS) entry which is preliminary data.</text>
</comment>
<dbReference type="SUPFAM" id="SSF64288">
    <property type="entry name" value="Chorismate lyase-like"/>
    <property type="match status" value="1"/>
</dbReference>
<keyword evidence="3" id="KW-0804">Transcription</keyword>
<dbReference type="InterPro" id="IPR028978">
    <property type="entry name" value="Chorismate_lyase_/UTRA_dom_sf"/>
</dbReference>
<dbReference type="Pfam" id="PF07702">
    <property type="entry name" value="UTRA"/>
    <property type="match status" value="1"/>
</dbReference>
<dbReference type="Gene3D" id="3.40.1410.10">
    <property type="entry name" value="Chorismate lyase-like"/>
    <property type="match status" value="1"/>
</dbReference>
<dbReference type="InterPro" id="IPR011663">
    <property type="entry name" value="UTRA"/>
</dbReference>
<protein>
    <submittedName>
        <fullName evidence="5">Transcriptional regulator</fullName>
    </submittedName>
</protein>
<dbReference type="EMBL" id="BOMI01000149">
    <property type="protein sequence ID" value="GID78760.1"/>
    <property type="molecule type" value="Genomic_DNA"/>
</dbReference>
<dbReference type="Gene3D" id="1.10.10.10">
    <property type="entry name" value="Winged helix-like DNA-binding domain superfamily/Winged helix DNA-binding domain"/>
    <property type="match status" value="1"/>
</dbReference>
<evidence type="ECO:0000256" key="2">
    <source>
        <dbReference type="ARBA" id="ARBA00023125"/>
    </source>
</evidence>
<dbReference type="PANTHER" id="PTHR44846:SF17">
    <property type="entry name" value="GNTR-FAMILY TRANSCRIPTIONAL REGULATOR"/>
    <property type="match status" value="1"/>
</dbReference>
<dbReference type="SMART" id="SM00345">
    <property type="entry name" value="HTH_GNTR"/>
    <property type="match status" value="1"/>
</dbReference>
<dbReference type="InterPro" id="IPR036388">
    <property type="entry name" value="WH-like_DNA-bd_sf"/>
</dbReference>
<dbReference type="SUPFAM" id="SSF46785">
    <property type="entry name" value="Winged helix' DNA-binding domain"/>
    <property type="match status" value="1"/>
</dbReference>
<dbReference type="Proteomes" id="UP000609879">
    <property type="component" value="Unassembled WGS sequence"/>
</dbReference>